<gene>
    <name evidence="4" type="ORF">CASFOL_004190</name>
</gene>
<keyword evidence="1" id="KW-0433">Leucine-rich repeat</keyword>
<organism evidence="4 5">
    <name type="scientific">Castilleja foliolosa</name>
    <dbReference type="NCBI Taxonomy" id="1961234"/>
    <lineage>
        <taxon>Eukaryota</taxon>
        <taxon>Viridiplantae</taxon>
        <taxon>Streptophyta</taxon>
        <taxon>Embryophyta</taxon>
        <taxon>Tracheophyta</taxon>
        <taxon>Spermatophyta</taxon>
        <taxon>Magnoliopsida</taxon>
        <taxon>eudicotyledons</taxon>
        <taxon>Gunneridae</taxon>
        <taxon>Pentapetalae</taxon>
        <taxon>asterids</taxon>
        <taxon>lamiids</taxon>
        <taxon>Lamiales</taxon>
        <taxon>Orobanchaceae</taxon>
        <taxon>Pedicularideae</taxon>
        <taxon>Castillejinae</taxon>
        <taxon>Castilleja</taxon>
    </lineage>
</organism>
<dbReference type="GO" id="GO:0006952">
    <property type="term" value="P:defense response"/>
    <property type="evidence" value="ECO:0007669"/>
    <property type="project" value="UniProtKB-KW"/>
</dbReference>
<comment type="caution">
    <text evidence="4">The sequence shown here is derived from an EMBL/GenBank/DDBJ whole genome shotgun (WGS) entry which is preliminary data.</text>
</comment>
<dbReference type="PANTHER" id="PTHR36766:SF70">
    <property type="entry name" value="DISEASE RESISTANCE PROTEIN RGA4"/>
    <property type="match status" value="1"/>
</dbReference>
<evidence type="ECO:0000259" key="3">
    <source>
        <dbReference type="Pfam" id="PF25019"/>
    </source>
</evidence>
<name>A0ABD3E9Q7_9LAMI</name>
<evidence type="ECO:0000313" key="4">
    <source>
        <dbReference type="EMBL" id="KAL3651188.1"/>
    </source>
</evidence>
<protein>
    <recommendedName>
        <fullName evidence="3">R13L1/DRL21-like LRR repeat region domain-containing protein</fullName>
    </recommendedName>
</protein>
<dbReference type="AlphaFoldDB" id="A0ABD3E9Q7"/>
<dbReference type="InterPro" id="IPR056789">
    <property type="entry name" value="LRR_R13L1-DRL21"/>
</dbReference>
<dbReference type="Pfam" id="PF25019">
    <property type="entry name" value="LRR_R13L1-DRL21"/>
    <property type="match status" value="1"/>
</dbReference>
<dbReference type="SUPFAM" id="SSF52058">
    <property type="entry name" value="L domain-like"/>
    <property type="match status" value="1"/>
</dbReference>
<accession>A0ABD3E9Q7</accession>
<reference evidence="5" key="1">
    <citation type="journal article" date="2024" name="IScience">
        <title>Strigolactones Initiate the Formation of Haustorium-like Structures in Castilleja.</title>
        <authorList>
            <person name="Buerger M."/>
            <person name="Peterson D."/>
            <person name="Chory J."/>
        </authorList>
    </citation>
    <scope>NUCLEOTIDE SEQUENCE [LARGE SCALE GENOMIC DNA]</scope>
</reference>
<evidence type="ECO:0000256" key="2">
    <source>
        <dbReference type="ARBA" id="ARBA00022821"/>
    </source>
</evidence>
<evidence type="ECO:0000256" key="1">
    <source>
        <dbReference type="ARBA" id="ARBA00022614"/>
    </source>
</evidence>
<proteinExistence type="predicted"/>
<dbReference type="PANTHER" id="PTHR36766">
    <property type="entry name" value="PLANT BROAD-SPECTRUM MILDEW RESISTANCE PROTEIN RPW8"/>
    <property type="match status" value="1"/>
</dbReference>
<dbReference type="InterPro" id="IPR032675">
    <property type="entry name" value="LRR_dom_sf"/>
</dbReference>
<dbReference type="Gene3D" id="3.80.10.10">
    <property type="entry name" value="Ribonuclease Inhibitor"/>
    <property type="match status" value="3"/>
</dbReference>
<sequence length="408" mass="46782">MLGHLPHLKSLYLSSLTNVKSIGSSFYGNIDICRKDTIVIAFPVLERLDLCDMPNLKEWEDVVLFPRLKYLKIYRCRQLRRAPSHFPCLEELKIEDMESSLALESICGINLTSLTRLKINQLEGLECLPDWLFSNNNNLKWLEIWYCPKMTHLVPHFGGGGVPSLLRRLYITKCPSFRELPDDLHSLNALETLKITRCPELKSIPYPISSSREGQLQQQQQQQQGFTSLRQLYIRSCEGLTNLPIEMVESCAQSLERLGLSDLRSITNMGMVMECVQKMPRLRELELGIMDMVSLSSNVSYNETFFISLRHLELSGFGGEALPEWVLNLSSLETLTLLKCERLSHLPSKQRLSKLTYLNIYGCPLLLKENRSNNDEVPQIVDSEWPKISHITTIYVDGHLIPSDRQGR</sequence>
<feature type="domain" description="R13L1/DRL21-like LRR repeat region" evidence="3">
    <location>
        <begin position="308"/>
        <end position="363"/>
    </location>
</feature>
<dbReference type="Proteomes" id="UP001632038">
    <property type="component" value="Unassembled WGS sequence"/>
</dbReference>
<keyword evidence="2" id="KW-0611">Plant defense</keyword>
<dbReference type="EMBL" id="JAVIJP010000006">
    <property type="protein sequence ID" value="KAL3651188.1"/>
    <property type="molecule type" value="Genomic_DNA"/>
</dbReference>
<keyword evidence="5" id="KW-1185">Reference proteome</keyword>
<evidence type="ECO:0000313" key="5">
    <source>
        <dbReference type="Proteomes" id="UP001632038"/>
    </source>
</evidence>